<dbReference type="InterPro" id="IPR046350">
    <property type="entry name" value="Cystatin_sf"/>
</dbReference>
<evidence type="ECO:0000313" key="6">
    <source>
        <dbReference type="Proteomes" id="UP001161247"/>
    </source>
</evidence>
<evidence type="ECO:0000259" key="4">
    <source>
        <dbReference type="SMART" id="SM00043"/>
    </source>
</evidence>
<dbReference type="Gene3D" id="3.10.450.10">
    <property type="match status" value="1"/>
</dbReference>
<dbReference type="AlphaFoldDB" id="A0AAV1CIZ1"/>
<evidence type="ECO:0000256" key="3">
    <source>
        <dbReference type="SAM" id="SignalP"/>
    </source>
</evidence>
<dbReference type="PANTHER" id="PTHR47364:SF2">
    <property type="entry name" value="CYSTEINE PROTEINASE INHIBITOR 5"/>
    <property type="match status" value="1"/>
</dbReference>
<organism evidence="5 6">
    <name type="scientific">Oldenlandia corymbosa var. corymbosa</name>
    <dbReference type="NCBI Taxonomy" id="529605"/>
    <lineage>
        <taxon>Eukaryota</taxon>
        <taxon>Viridiplantae</taxon>
        <taxon>Streptophyta</taxon>
        <taxon>Embryophyta</taxon>
        <taxon>Tracheophyta</taxon>
        <taxon>Spermatophyta</taxon>
        <taxon>Magnoliopsida</taxon>
        <taxon>eudicotyledons</taxon>
        <taxon>Gunneridae</taxon>
        <taxon>Pentapetalae</taxon>
        <taxon>asterids</taxon>
        <taxon>lamiids</taxon>
        <taxon>Gentianales</taxon>
        <taxon>Rubiaceae</taxon>
        <taxon>Rubioideae</taxon>
        <taxon>Spermacoceae</taxon>
        <taxon>Hedyotis-Oldenlandia complex</taxon>
        <taxon>Oldenlandia</taxon>
    </lineage>
</organism>
<proteinExistence type="predicted"/>
<dbReference type="Pfam" id="PF16845">
    <property type="entry name" value="SQAPI"/>
    <property type="match status" value="1"/>
</dbReference>
<evidence type="ECO:0000256" key="1">
    <source>
        <dbReference type="ARBA" id="ARBA00022690"/>
    </source>
</evidence>
<evidence type="ECO:0000313" key="5">
    <source>
        <dbReference type="EMBL" id="CAI9095621.1"/>
    </source>
</evidence>
<keyword evidence="2" id="KW-0789">Thiol protease inhibitor</keyword>
<accession>A0AAV1CIZ1</accession>
<feature type="signal peptide" evidence="3">
    <location>
        <begin position="1"/>
        <end position="22"/>
    </location>
</feature>
<gene>
    <name evidence="5" type="ORF">OLC1_LOCUS6551</name>
</gene>
<protein>
    <submittedName>
        <fullName evidence="5">OLC1v1031610C1</fullName>
    </submittedName>
</protein>
<dbReference type="CDD" id="cd00042">
    <property type="entry name" value="CY"/>
    <property type="match status" value="1"/>
</dbReference>
<dbReference type="InterPro" id="IPR000010">
    <property type="entry name" value="Cystatin_dom"/>
</dbReference>
<keyword evidence="6" id="KW-1185">Reference proteome</keyword>
<dbReference type="SMART" id="SM00043">
    <property type="entry name" value="CY"/>
    <property type="match status" value="1"/>
</dbReference>
<sequence length="128" mass="13847">MAQFGSQYSLLLLGMMVAVVVARMSPSPNNPQIAGGFQKANPKDPGVVDAGEFAIQEHNRIANTKLQFVAVFRAEQQVVDGTNFILLIEARKENGVNGLYQARVFRGLKVSGGKKTLEGFIELPRASA</sequence>
<dbReference type="GO" id="GO:0004869">
    <property type="term" value="F:cysteine-type endopeptidase inhibitor activity"/>
    <property type="evidence" value="ECO:0007669"/>
    <property type="project" value="UniProtKB-KW"/>
</dbReference>
<name>A0AAV1CIZ1_OLDCO</name>
<feature type="chain" id="PRO_5043863813" evidence="3">
    <location>
        <begin position="23"/>
        <end position="128"/>
    </location>
</feature>
<dbReference type="EMBL" id="OX459119">
    <property type="protein sequence ID" value="CAI9095621.1"/>
    <property type="molecule type" value="Genomic_DNA"/>
</dbReference>
<dbReference type="Proteomes" id="UP001161247">
    <property type="component" value="Chromosome 2"/>
</dbReference>
<feature type="domain" description="Cystatin" evidence="4">
    <location>
        <begin position="32"/>
        <end position="123"/>
    </location>
</feature>
<dbReference type="SUPFAM" id="SSF54403">
    <property type="entry name" value="Cystatin/monellin"/>
    <property type="match status" value="1"/>
</dbReference>
<evidence type="ECO:0000256" key="2">
    <source>
        <dbReference type="ARBA" id="ARBA00022704"/>
    </source>
</evidence>
<dbReference type="PANTHER" id="PTHR47364">
    <property type="entry name" value="CYSTEINE PROTEINASE INHIBITOR 5"/>
    <property type="match status" value="1"/>
</dbReference>
<keyword evidence="1" id="KW-0646">Protease inhibitor</keyword>
<reference evidence="5" key="1">
    <citation type="submission" date="2023-03" db="EMBL/GenBank/DDBJ databases">
        <authorList>
            <person name="Julca I."/>
        </authorList>
    </citation>
    <scope>NUCLEOTIDE SEQUENCE</scope>
</reference>
<keyword evidence="3" id="KW-0732">Signal</keyword>